<feature type="transmembrane region" description="Helical" evidence="7">
    <location>
        <begin position="13"/>
        <end position="39"/>
    </location>
</feature>
<evidence type="ECO:0000259" key="8">
    <source>
        <dbReference type="PROSITE" id="PS50928"/>
    </source>
</evidence>
<dbReference type="Pfam" id="PF00528">
    <property type="entry name" value="BPD_transp_1"/>
    <property type="match status" value="1"/>
</dbReference>
<feature type="domain" description="ABC transmembrane type-1" evidence="8">
    <location>
        <begin position="72"/>
        <end position="287"/>
    </location>
</feature>
<sequence>MKIKRLFIGQTEYLLLILPCIAFYILFVYMPMYGAVIAFKDFRLGDTIISAPWVGLRWFIEFFSSMYFWRLIRNTLLINVYALIFGFPIPIIFALVLNEIRKKKLKRVIQTISYLPYFISTVVIVGMLRNFFEMNHGVINNVLESLGYERIHFFMEARVFRSLYIGSDIWQNFGFASIIYIAAMSGINMDLYEAATIDGAGRLRQIWHITLPGIKPTIIIILIFSIGNLMSEGFQKIILMYNPATYEVADVISTYVYRRGLIEMEYSFSTAVGLFNSVINFCLLVAANAVSRRISETSLW</sequence>
<comment type="caution">
    <text evidence="9">The sequence shown here is derived from an EMBL/GenBank/DDBJ whole genome shotgun (WGS) entry which is preliminary data.</text>
</comment>
<evidence type="ECO:0000313" key="9">
    <source>
        <dbReference type="EMBL" id="KKM06559.1"/>
    </source>
</evidence>
<evidence type="ECO:0000256" key="4">
    <source>
        <dbReference type="ARBA" id="ARBA00022692"/>
    </source>
</evidence>
<dbReference type="InterPro" id="IPR035906">
    <property type="entry name" value="MetI-like_sf"/>
</dbReference>
<feature type="transmembrane region" description="Helical" evidence="7">
    <location>
        <begin position="209"/>
        <end position="230"/>
    </location>
</feature>
<dbReference type="AlphaFoldDB" id="A0A0F9H648"/>
<gene>
    <name evidence="9" type="ORF">LCGC14_1742760</name>
</gene>
<dbReference type="SUPFAM" id="SSF161098">
    <property type="entry name" value="MetI-like"/>
    <property type="match status" value="1"/>
</dbReference>
<feature type="transmembrane region" description="Helical" evidence="7">
    <location>
        <begin position="112"/>
        <end position="132"/>
    </location>
</feature>
<feature type="transmembrane region" description="Helical" evidence="7">
    <location>
        <begin position="169"/>
        <end position="188"/>
    </location>
</feature>
<comment type="subcellular location">
    <subcellularLocation>
        <location evidence="1">Cell membrane</location>
        <topology evidence="1">Multi-pass membrane protein</topology>
    </subcellularLocation>
</comment>
<evidence type="ECO:0000256" key="2">
    <source>
        <dbReference type="ARBA" id="ARBA00022448"/>
    </source>
</evidence>
<keyword evidence="2" id="KW-0813">Transport</keyword>
<dbReference type="PANTHER" id="PTHR43227">
    <property type="entry name" value="BLL4140 PROTEIN"/>
    <property type="match status" value="1"/>
</dbReference>
<dbReference type="GO" id="GO:0055085">
    <property type="term" value="P:transmembrane transport"/>
    <property type="evidence" value="ECO:0007669"/>
    <property type="project" value="InterPro"/>
</dbReference>
<protein>
    <recommendedName>
        <fullName evidence="8">ABC transmembrane type-1 domain-containing protein</fullName>
    </recommendedName>
</protein>
<organism evidence="9">
    <name type="scientific">marine sediment metagenome</name>
    <dbReference type="NCBI Taxonomy" id="412755"/>
    <lineage>
        <taxon>unclassified sequences</taxon>
        <taxon>metagenomes</taxon>
        <taxon>ecological metagenomes</taxon>
    </lineage>
</organism>
<dbReference type="InterPro" id="IPR050809">
    <property type="entry name" value="UgpAE/MalFG_permease"/>
</dbReference>
<name>A0A0F9H648_9ZZZZ</name>
<accession>A0A0F9H648</accession>
<dbReference type="PANTHER" id="PTHR43227:SF11">
    <property type="entry name" value="BLL4140 PROTEIN"/>
    <property type="match status" value="1"/>
</dbReference>
<keyword evidence="5 7" id="KW-1133">Transmembrane helix</keyword>
<dbReference type="EMBL" id="LAZR01015964">
    <property type="protein sequence ID" value="KKM06559.1"/>
    <property type="molecule type" value="Genomic_DNA"/>
</dbReference>
<dbReference type="InterPro" id="IPR000515">
    <property type="entry name" value="MetI-like"/>
</dbReference>
<keyword evidence="4 7" id="KW-0812">Transmembrane</keyword>
<proteinExistence type="predicted"/>
<dbReference type="PROSITE" id="PS50928">
    <property type="entry name" value="ABC_TM1"/>
    <property type="match status" value="1"/>
</dbReference>
<reference evidence="9" key="1">
    <citation type="journal article" date="2015" name="Nature">
        <title>Complex archaea that bridge the gap between prokaryotes and eukaryotes.</title>
        <authorList>
            <person name="Spang A."/>
            <person name="Saw J.H."/>
            <person name="Jorgensen S.L."/>
            <person name="Zaremba-Niedzwiedzka K."/>
            <person name="Martijn J."/>
            <person name="Lind A.E."/>
            <person name="van Eijk R."/>
            <person name="Schleper C."/>
            <person name="Guy L."/>
            <person name="Ettema T.J."/>
        </authorList>
    </citation>
    <scope>NUCLEOTIDE SEQUENCE</scope>
</reference>
<keyword evidence="6 7" id="KW-0472">Membrane</keyword>
<evidence type="ECO:0000256" key="6">
    <source>
        <dbReference type="ARBA" id="ARBA00023136"/>
    </source>
</evidence>
<dbReference type="Gene3D" id="1.10.3720.10">
    <property type="entry name" value="MetI-like"/>
    <property type="match status" value="1"/>
</dbReference>
<evidence type="ECO:0000256" key="3">
    <source>
        <dbReference type="ARBA" id="ARBA00022475"/>
    </source>
</evidence>
<evidence type="ECO:0000256" key="7">
    <source>
        <dbReference type="SAM" id="Phobius"/>
    </source>
</evidence>
<feature type="transmembrane region" description="Helical" evidence="7">
    <location>
        <begin position="266"/>
        <end position="290"/>
    </location>
</feature>
<keyword evidence="3" id="KW-1003">Cell membrane</keyword>
<dbReference type="CDD" id="cd06261">
    <property type="entry name" value="TM_PBP2"/>
    <property type="match status" value="1"/>
</dbReference>
<evidence type="ECO:0000256" key="5">
    <source>
        <dbReference type="ARBA" id="ARBA00022989"/>
    </source>
</evidence>
<dbReference type="GO" id="GO:0005886">
    <property type="term" value="C:plasma membrane"/>
    <property type="evidence" value="ECO:0007669"/>
    <property type="project" value="UniProtKB-SubCell"/>
</dbReference>
<feature type="transmembrane region" description="Helical" evidence="7">
    <location>
        <begin position="78"/>
        <end position="100"/>
    </location>
</feature>
<evidence type="ECO:0000256" key="1">
    <source>
        <dbReference type="ARBA" id="ARBA00004651"/>
    </source>
</evidence>